<dbReference type="AlphaFoldDB" id="V7HZ04"/>
<feature type="transmembrane region" description="Helical" evidence="1">
    <location>
        <begin position="88"/>
        <end position="110"/>
    </location>
</feature>
<dbReference type="PANTHER" id="PTHR35531">
    <property type="entry name" value="INNER MEMBRANE PROTEIN YBCI-RELATED"/>
    <property type="match status" value="1"/>
</dbReference>
<feature type="transmembrane region" description="Helical" evidence="1">
    <location>
        <begin position="63"/>
        <end position="82"/>
    </location>
</feature>
<sequence>MEYKTHIVTSMTFAVPMLSVTDELTVINLGAVVLGSLFPDIDHPRSYVGQKAKIVSRVTNKTFGHRGATHSLLALAIIYIMGNVFAQTYLAASLAYVPFWFAWGYLLHLLEDGFSRDGIRFFWPLQKKPWHLGGKFLRYKTSSLSEHIFFGFVVCLLLVEVKMLWQGQLESLFSGEFLSRLQTWLLELQNKLT</sequence>
<dbReference type="RefSeq" id="WP_023859531.1">
    <property type="nucleotide sequence ID" value="NZ_AWWH01000106.1"/>
</dbReference>
<organism evidence="2 3">
    <name type="scientific">Ligilactobacillus equi DPC 6820</name>
    <dbReference type="NCBI Taxonomy" id="1392007"/>
    <lineage>
        <taxon>Bacteria</taxon>
        <taxon>Bacillati</taxon>
        <taxon>Bacillota</taxon>
        <taxon>Bacilli</taxon>
        <taxon>Lactobacillales</taxon>
        <taxon>Lactobacillaceae</taxon>
        <taxon>Ligilactobacillus</taxon>
    </lineage>
</organism>
<proteinExistence type="predicted"/>
<gene>
    <name evidence="2" type="ORF">LEQ_0515</name>
</gene>
<protein>
    <recommendedName>
        <fullName evidence="4">Metal-dependent hydrolase</fullName>
    </recommendedName>
</protein>
<dbReference type="EMBL" id="AWWH01000106">
    <property type="protein sequence ID" value="ETA74271.1"/>
    <property type="molecule type" value="Genomic_DNA"/>
</dbReference>
<accession>V7HZ04</accession>
<evidence type="ECO:0000256" key="1">
    <source>
        <dbReference type="SAM" id="Phobius"/>
    </source>
</evidence>
<dbReference type="Pfam" id="PF04307">
    <property type="entry name" value="YdjM"/>
    <property type="match status" value="1"/>
</dbReference>
<dbReference type="PANTHER" id="PTHR35531:SF1">
    <property type="entry name" value="INNER MEMBRANE PROTEIN YBCI-RELATED"/>
    <property type="match status" value="1"/>
</dbReference>
<keyword evidence="3" id="KW-1185">Reference proteome</keyword>
<keyword evidence="1" id="KW-1133">Transmembrane helix</keyword>
<keyword evidence="1" id="KW-0812">Transmembrane</keyword>
<comment type="caution">
    <text evidence="2">The sequence shown here is derived from an EMBL/GenBank/DDBJ whole genome shotgun (WGS) entry which is preliminary data.</text>
</comment>
<evidence type="ECO:0008006" key="4">
    <source>
        <dbReference type="Google" id="ProtNLM"/>
    </source>
</evidence>
<feature type="transmembrane region" description="Helical" evidence="1">
    <location>
        <begin position="148"/>
        <end position="165"/>
    </location>
</feature>
<keyword evidence="1" id="KW-0472">Membrane</keyword>
<dbReference type="Proteomes" id="UP000018559">
    <property type="component" value="Unassembled WGS sequence"/>
</dbReference>
<dbReference type="PATRIC" id="fig|1392007.3.peg.913"/>
<name>V7HZ04_9LACO</name>
<dbReference type="InterPro" id="IPR007404">
    <property type="entry name" value="YdjM-like"/>
</dbReference>
<evidence type="ECO:0000313" key="3">
    <source>
        <dbReference type="Proteomes" id="UP000018559"/>
    </source>
</evidence>
<reference evidence="2 3" key="1">
    <citation type="journal article" date="2014" name="Genome Announc.">
        <title>The Genome of the Predominant Equine Lactobacillus Species, Lactobacillus equi, Is Reflective of Its Lifestyle Adaptations to an Herbivorous Host.</title>
        <authorList>
            <person name="O'Donnell M.M."/>
            <person name="Harris H.M."/>
            <person name="O'Toole P.W."/>
            <person name="Ross R.P."/>
        </authorList>
    </citation>
    <scope>NUCLEOTIDE SEQUENCE [LARGE SCALE GENOMIC DNA]</scope>
    <source>
        <strain evidence="2 3">DPC 6820</strain>
    </source>
</reference>
<evidence type="ECO:0000313" key="2">
    <source>
        <dbReference type="EMBL" id="ETA74271.1"/>
    </source>
</evidence>